<comment type="caution">
    <text evidence="1">The sequence shown here is derived from an EMBL/GenBank/DDBJ whole genome shotgun (WGS) entry which is preliminary data.</text>
</comment>
<sequence>VPTHLPIYAQSLSVIPTETKIVDSSGFTVGPKTGLVFKFIPEF</sequence>
<organism evidence="1 2">
    <name type="scientific">Allacma fusca</name>
    <dbReference type="NCBI Taxonomy" id="39272"/>
    <lineage>
        <taxon>Eukaryota</taxon>
        <taxon>Metazoa</taxon>
        <taxon>Ecdysozoa</taxon>
        <taxon>Arthropoda</taxon>
        <taxon>Hexapoda</taxon>
        <taxon>Collembola</taxon>
        <taxon>Symphypleona</taxon>
        <taxon>Sminthuridae</taxon>
        <taxon>Allacma</taxon>
    </lineage>
</organism>
<dbReference type="Proteomes" id="UP000708208">
    <property type="component" value="Unassembled WGS sequence"/>
</dbReference>
<proteinExistence type="predicted"/>
<dbReference type="EMBL" id="CAJVCH010052053">
    <property type="protein sequence ID" value="CAG7718261.1"/>
    <property type="molecule type" value="Genomic_DNA"/>
</dbReference>
<evidence type="ECO:0000313" key="2">
    <source>
        <dbReference type="Proteomes" id="UP000708208"/>
    </source>
</evidence>
<feature type="non-terminal residue" evidence="1">
    <location>
        <position position="43"/>
    </location>
</feature>
<dbReference type="OrthoDB" id="1740265at2759"/>
<accession>A0A8J2NM86</accession>
<gene>
    <name evidence="1" type="ORF">AFUS01_LOCUS7665</name>
</gene>
<dbReference type="AlphaFoldDB" id="A0A8J2NM86"/>
<reference evidence="1" key="1">
    <citation type="submission" date="2021-06" db="EMBL/GenBank/DDBJ databases">
        <authorList>
            <person name="Hodson N. C."/>
            <person name="Mongue J. A."/>
            <person name="Jaron S. K."/>
        </authorList>
    </citation>
    <scope>NUCLEOTIDE SEQUENCE</scope>
</reference>
<protein>
    <submittedName>
        <fullName evidence="1">Uncharacterized protein</fullName>
    </submittedName>
</protein>
<evidence type="ECO:0000313" key="1">
    <source>
        <dbReference type="EMBL" id="CAG7718261.1"/>
    </source>
</evidence>
<name>A0A8J2NM86_9HEXA</name>
<keyword evidence="2" id="KW-1185">Reference proteome</keyword>